<reference evidence="5 7" key="1">
    <citation type="submission" date="2018-08" db="EMBL/GenBank/DDBJ databases">
        <title>Genomic investigation of the strawberry pathogen Phytophthora fragariae indicates pathogenicity is determined by transcriptional variation in three key races.</title>
        <authorList>
            <person name="Adams T.M."/>
            <person name="Armitage A.D."/>
            <person name="Sobczyk M.K."/>
            <person name="Bates H.J."/>
            <person name="Dunwell J.M."/>
            <person name="Nellist C.F."/>
            <person name="Harrison R.J."/>
        </authorList>
    </citation>
    <scope>NUCLEOTIDE SEQUENCE [LARGE SCALE GENOMIC DNA]</scope>
    <source>
        <strain evidence="3 6">SCRP249</strain>
        <strain evidence="4 8">SCRP324</strain>
        <strain evidence="5 7">SCRP333</strain>
    </source>
</reference>
<dbReference type="AlphaFoldDB" id="A0A6A4BS65"/>
<dbReference type="Proteomes" id="UP000429607">
    <property type="component" value="Unassembled WGS sequence"/>
</dbReference>
<dbReference type="OrthoDB" id="121783at2759"/>
<feature type="compositionally biased region" description="Low complexity" evidence="1">
    <location>
        <begin position="480"/>
        <end position="491"/>
    </location>
</feature>
<protein>
    <recommendedName>
        <fullName evidence="2">PiggyBac transposable element-derived protein domain-containing protein</fullName>
    </recommendedName>
</protein>
<evidence type="ECO:0000256" key="1">
    <source>
        <dbReference type="SAM" id="MobiDB-lite"/>
    </source>
</evidence>
<dbReference type="EMBL" id="QXFT01004191">
    <property type="protein sequence ID" value="KAE9279622.1"/>
    <property type="molecule type" value="Genomic_DNA"/>
</dbReference>
<sequence>MQNLHFTNNTDERAETDRAWKVRSVVDTLQETFVSGYMVPPVLSFDEAMIPSRSRHNITRQFMKDKPHKWGTKLFMTCCAETAYCLRIEIFCGTNQHSDELGGVSPTQVSVDPNSGPAAVMRNLQKVLPPQQDGTYHAVATDRFYTSVQLALQLLARNVYLVGTIQTNKKGFPPALIAKEASRPADVPRGTATIAVAKCCPLLQVMQWWDRLPVYLLSTGASTAVETCGRHVPGGRRVTIPCPSAMRDYHRWMGGVDIHDQLRLQRYSLQLSVRFRKYYKTIFLGLVDMAMVNAYIVYREAHKQQGKPPADHAAFLEVLQAQLLQTTGAVYIQHILSPGPATPTHATPIAAAHKLSELPEWVQVREGIRKRPQHQCKVCSIRKTKVGQRSATRFYCEACSNGNKRVYLCDRVRPGHYVNNNMTCHQIWHVKWMNGEERPRPRIGRDIQMRGLGKKRRRREDAETNEDSVPEEAPAEEETAPAVQEETAPAVGDAQAVEETAPVVQEETVPAVDDSPVEVEAPATTALDGEERVNSV</sequence>
<dbReference type="EMBL" id="QXFV01002033">
    <property type="protein sequence ID" value="KAE8993969.1"/>
    <property type="molecule type" value="Genomic_DNA"/>
</dbReference>
<feature type="region of interest" description="Disordered" evidence="1">
    <location>
        <begin position="438"/>
        <end position="536"/>
    </location>
</feature>
<dbReference type="InterPro" id="IPR029526">
    <property type="entry name" value="PGBD"/>
</dbReference>
<evidence type="ECO:0000313" key="4">
    <source>
        <dbReference type="EMBL" id="KAE9001603.1"/>
    </source>
</evidence>
<evidence type="ECO:0000259" key="2">
    <source>
        <dbReference type="Pfam" id="PF13843"/>
    </source>
</evidence>
<dbReference type="Pfam" id="PF13843">
    <property type="entry name" value="DDE_Tnp_1_7"/>
    <property type="match status" value="1"/>
</dbReference>
<dbReference type="Proteomes" id="UP000435112">
    <property type="component" value="Unassembled WGS sequence"/>
</dbReference>
<evidence type="ECO:0000313" key="5">
    <source>
        <dbReference type="EMBL" id="KAE9279622.1"/>
    </source>
</evidence>
<keyword evidence="7" id="KW-1185">Reference proteome</keyword>
<evidence type="ECO:0000313" key="6">
    <source>
        <dbReference type="Proteomes" id="UP000429607"/>
    </source>
</evidence>
<gene>
    <name evidence="3" type="ORF">PR001_g20523</name>
    <name evidence="4" type="ORF">PR002_g17870</name>
    <name evidence="5" type="ORF">PR003_g28183</name>
</gene>
<evidence type="ECO:0000313" key="7">
    <source>
        <dbReference type="Proteomes" id="UP000434957"/>
    </source>
</evidence>
<dbReference type="Proteomes" id="UP000434957">
    <property type="component" value="Unassembled WGS sequence"/>
</dbReference>
<feature type="compositionally biased region" description="Basic and acidic residues" evidence="1">
    <location>
        <begin position="438"/>
        <end position="448"/>
    </location>
</feature>
<feature type="domain" description="PiggyBac transposable element-derived protein" evidence="2">
    <location>
        <begin position="1"/>
        <end position="295"/>
    </location>
</feature>
<evidence type="ECO:0000313" key="3">
    <source>
        <dbReference type="EMBL" id="KAE8993969.1"/>
    </source>
</evidence>
<dbReference type="PANTHER" id="PTHR46599:SF3">
    <property type="entry name" value="PIGGYBAC TRANSPOSABLE ELEMENT-DERIVED PROTEIN 4"/>
    <property type="match status" value="1"/>
</dbReference>
<proteinExistence type="predicted"/>
<organism evidence="5 7">
    <name type="scientific">Phytophthora rubi</name>
    <dbReference type="NCBI Taxonomy" id="129364"/>
    <lineage>
        <taxon>Eukaryota</taxon>
        <taxon>Sar</taxon>
        <taxon>Stramenopiles</taxon>
        <taxon>Oomycota</taxon>
        <taxon>Peronosporomycetes</taxon>
        <taxon>Peronosporales</taxon>
        <taxon>Peronosporaceae</taxon>
        <taxon>Phytophthora</taxon>
    </lineage>
</organism>
<comment type="caution">
    <text evidence="5">The sequence shown here is derived from an EMBL/GenBank/DDBJ whole genome shotgun (WGS) entry which is preliminary data.</text>
</comment>
<dbReference type="PANTHER" id="PTHR46599">
    <property type="entry name" value="PIGGYBAC TRANSPOSABLE ELEMENT-DERIVED PROTEIN 4"/>
    <property type="match status" value="1"/>
</dbReference>
<evidence type="ECO:0000313" key="8">
    <source>
        <dbReference type="Proteomes" id="UP000435112"/>
    </source>
</evidence>
<dbReference type="EMBL" id="QXFU01001477">
    <property type="protein sequence ID" value="KAE9001603.1"/>
    <property type="molecule type" value="Genomic_DNA"/>
</dbReference>
<feature type="compositionally biased region" description="Acidic residues" evidence="1">
    <location>
        <begin position="463"/>
        <end position="479"/>
    </location>
</feature>
<name>A0A6A4BS65_9STRA</name>
<accession>A0A6A4BS65</accession>